<evidence type="ECO:0000256" key="1">
    <source>
        <dbReference type="ARBA" id="ARBA00001933"/>
    </source>
</evidence>
<comment type="function">
    <text evidence="10">Catalyzes the decarboxylative condensation of pimeloyl-[acyl-carrier protein] and L-alanine to produce 8-amino-7-oxononanoate (AON), [acyl-carrier protein], and carbon dioxide.</text>
</comment>
<comment type="cofactor">
    <cofactor evidence="1 9 10">
        <name>pyridoxal 5'-phosphate</name>
        <dbReference type="ChEBI" id="CHEBI:597326"/>
    </cofactor>
</comment>
<dbReference type="EMBL" id="DTHO01000018">
    <property type="protein sequence ID" value="HGG99218.1"/>
    <property type="molecule type" value="Genomic_DNA"/>
</dbReference>
<dbReference type="InterPro" id="IPR015421">
    <property type="entry name" value="PyrdxlP-dep_Trfase_major"/>
</dbReference>
<evidence type="ECO:0000256" key="7">
    <source>
        <dbReference type="ARBA" id="ARBA00022898"/>
    </source>
</evidence>
<keyword evidence="6" id="KW-0093">Biotin biosynthesis</keyword>
<dbReference type="InterPro" id="IPR004723">
    <property type="entry name" value="AONS_Archaea/Proteobacteria"/>
</dbReference>
<dbReference type="GO" id="GO:0008710">
    <property type="term" value="F:8-amino-7-oxononanoate synthase activity"/>
    <property type="evidence" value="ECO:0007669"/>
    <property type="project" value="UniProtKB-UniRule"/>
</dbReference>
<organism evidence="12">
    <name type="scientific">Thermodesulfovibrio aggregans</name>
    <dbReference type="NCBI Taxonomy" id="86166"/>
    <lineage>
        <taxon>Bacteria</taxon>
        <taxon>Pseudomonadati</taxon>
        <taxon>Nitrospirota</taxon>
        <taxon>Thermodesulfovibrionia</taxon>
        <taxon>Thermodesulfovibrionales</taxon>
        <taxon>Thermodesulfovibrionaceae</taxon>
        <taxon>Thermodesulfovibrio</taxon>
    </lineage>
</organism>
<evidence type="ECO:0000259" key="11">
    <source>
        <dbReference type="Pfam" id="PF00155"/>
    </source>
</evidence>
<dbReference type="InterPro" id="IPR004839">
    <property type="entry name" value="Aminotransferase_I/II_large"/>
</dbReference>
<proteinExistence type="inferred from homology"/>
<evidence type="ECO:0000256" key="2">
    <source>
        <dbReference type="ARBA" id="ARBA00004746"/>
    </source>
</evidence>
<dbReference type="PANTHER" id="PTHR13693">
    <property type="entry name" value="CLASS II AMINOTRANSFERASE/8-AMINO-7-OXONONANOATE SYNTHASE"/>
    <property type="match status" value="1"/>
</dbReference>
<dbReference type="InterPro" id="IPR050087">
    <property type="entry name" value="AON_synthase_class-II"/>
</dbReference>
<dbReference type="CDD" id="cd06454">
    <property type="entry name" value="KBL_like"/>
    <property type="match status" value="1"/>
</dbReference>
<evidence type="ECO:0000256" key="4">
    <source>
        <dbReference type="ARBA" id="ARBA00011738"/>
    </source>
</evidence>
<dbReference type="GO" id="GO:0009102">
    <property type="term" value="P:biotin biosynthetic process"/>
    <property type="evidence" value="ECO:0007669"/>
    <property type="project" value="UniProtKB-UniRule"/>
</dbReference>
<feature type="modified residue" description="N6-(pyridoxal phosphate)lysine" evidence="9">
    <location>
        <position position="241"/>
    </location>
</feature>
<dbReference type="NCBIfam" id="TIGR00858">
    <property type="entry name" value="bioF"/>
    <property type="match status" value="1"/>
</dbReference>
<reference evidence="12" key="1">
    <citation type="journal article" date="2020" name="mSystems">
        <title>Genome- and Community-Level Interaction Insights into Carbon Utilization and Element Cycling Functions of Hydrothermarchaeota in Hydrothermal Sediment.</title>
        <authorList>
            <person name="Zhou Z."/>
            <person name="Liu Y."/>
            <person name="Xu W."/>
            <person name="Pan J."/>
            <person name="Luo Z.H."/>
            <person name="Li M."/>
        </authorList>
    </citation>
    <scope>NUCLEOTIDE SEQUENCE [LARGE SCALE GENOMIC DNA]</scope>
    <source>
        <strain evidence="12">SpSt-788</strain>
    </source>
</reference>
<comment type="subunit">
    <text evidence="4 10">Homodimer.</text>
</comment>
<dbReference type="SUPFAM" id="SSF53383">
    <property type="entry name" value="PLP-dependent transferases"/>
    <property type="match status" value="1"/>
</dbReference>
<name>A0A7C4AIX7_9BACT</name>
<keyword evidence="5 10" id="KW-0808">Transferase</keyword>
<comment type="similarity">
    <text evidence="3 10">Belongs to the class-II pyridoxal-phosphate-dependent aminotransferase family. BioF subfamily.</text>
</comment>
<dbReference type="Gene3D" id="3.40.640.10">
    <property type="entry name" value="Type I PLP-dependent aspartate aminotransferase-like (Major domain)"/>
    <property type="match status" value="1"/>
</dbReference>
<dbReference type="Gene3D" id="3.90.1150.10">
    <property type="entry name" value="Aspartate Aminotransferase, domain 1"/>
    <property type="match status" value="1"/>
</dbReference>
<dbReference type="Pfam" id="PF00155">
    <property type="entry name" value="Aminotran_1_2"/>
    <property type="match status" value="1"/>
</dbReference>
<evidence type="ECO:0000256" key="8">
    <source>
        <dbReference type="ARBA" id="ARBA00047715"/>
    </source>
</evidence>
<protein>
    <recommendedName>
        <fullName evidence="10">8-amino-7-ketopelargonate synthase</fullName>
        <ecNumber evidence="10">2.3.1.47</ecNumber>
    </recommendedName>
</protein>
<dbReference type="InterPro" id="IPR001917">
    <property type="entry name" value="Aminotrans_II_pyridoxalP_BS"/>
</dbReference>
<evidence type="ECO:0000256" key="10">
    <source>
        <dbReference type="RuleBase" id="RU003693"/>
    </source>
</evidence>
<dbReference type="UniPathway" id="UPA00078"/>
<accession>A0A7C4AIX7</accession>
<comment type="pathway">
    <text evidence="2 10">Cofactor biosynthesis; biotin biosynthesis.</text>
</comment>
<keyword evidence="12" id="KW-0012">Acyltransferase</keyword>
<gene>
    <name evidence="12" type="primary">bioF</name>
    <name evidence="12" type="ORF">ENV75_02025</name>
</gene>
<sequence>MSEKNFEIFEEKLQRLKEANLYRSVKDVEAVKDMKIIIEGREYINFASNDYLGLSKNPAVKEASTEATKIFGTGATASRLLCGGTELHKKLEELLCEFKETEACILLNSGYTANTSLIPALTDENDIILSDELNHASIIDGCRLSRARKIIYKHADIEEIKKLVKITPCKGKKIIISDTVFSMDGDIAPLKEIFEICKSENALLYIDDAHGTGVLGEGYGALKHFKLKPENFVIQMGTLSKAIGSFGAFLCGTKTLIEWFVNSARGFIFSTALPAGVVASAYASLKIIMKDKNLIKKLWHNTEKVMNTVKNLGFKTTETQTPIIPVIFENIETAMKASKILSDTGIYAPVIRPPTVKTPRIRISVSAAHSEEDIERLKEALICLHQQFRQV</sequence>
<dbReference type="GO" id="GO:0030170">
    <property type="term" value="F:pyridoxal phosphate binding"/>
    <property type="evidence" value="ECO:0007669"/>
    <property type="project" value="InterPro"/>
</dbReference>
<comment type="catalytic activity">
    <reaction evidence="8 10">
        <text>6-carboxyhexanoyl-[ACP] + L-alanine + H(+) = (8S)-8-amino-7-oxononanoate + holo-[ACP] + CO2</text>
        <dbReference type="Rhea" id="RHEA:42288"/>
        <dbReference type="Rhea" id="RHEA-COMP:9685"/>
        <dbReference type="Rhea" id="RHEA-COMP:9955"/>
        <dbReference type="ChEBI" id="CHEBI:15378"/>
        <dbReference type="ChEBI" id="CHEBI:16526"/>
        <dbReference type="ChEBI" id="CHEBI:57972"/>
        <dbReference type="ChEBI" id="CHEBI:64479"/>
        <dbReference type="ChEBI" id="CHEBI:78846"/>
        <dbReference type="ChEBI" id="CHEBI:149468"/>
        <dbReference type="EC" id="2.3.1.47"/>
    </reaction>
</comment>
<dbReference type="InterPro" id="IPR015422">
    <property type="entry name" value="PyrdxlP-dep_Trfase_small"/>
</dbReference>
<dbReference type="PANTHER" id="PTHR13693:SF77">
    <property type="entry name" value="8-AMINO-7-OXONONANOATE SYNTHASE"/>
    <property type="match status" value="1"/>
</dbReference>
<comment type="caution">
    <text evidence="12">The sequence shown here is derived from an EMBL/GenBank/DDBJ whole genome shotgun (WGS) entry which is preliminary data.</text>
</comment>
<evidence type="ECO:0000313" key="12">
    <source>
        <dbReference type="EMBL" id="HGG99218.1"/>
    </source>
</evidence>
<evidence type="ECO:0000256" key="6">
    <source>
        <dbReference type="ARBA" id="ARBA00022756"/>
    </source>
</evidence>
<evidence type="ECO:0000256" key="9">
    <source>
        <dbReference type="PIRSR" id="PIRSR604723-51"/>
    </source>
</evidence>
<evidence type="ECO:0000256" key="3">
    <source>
        <dbReference type="ARBA" id="ARBA00010008"/>
    </source>
</evidence>
<evidence type="ECO:0000256" key="5">
    <source>
        <dbReference type="ARBA" id="ARBA00022679"/>
    </source>
</evidence>
<dbReference type="AlphaFoldDB" id="A0A7C4AIX7"/>
<dbReference type="InterPro" id="IPR015424">
    <property type="entry name" value="PyrdxlP-dep_Trfase"/>
</dbReference>
<dbReference type="EC" id="2.3.1.47" evidence="10"/>
<feature type="domain" description="Aminotransferase class I/classII large" evidence="11">
    <location>
        <begin position="42"/>
        <end position="381"/>
    </location>
</feature>
<dbReference type="PROSITE" id="PS00599">
    <property type="entry name" value="AA_TRANSFER_CLASS_2"/>
    <property type="match status" value="1"/>
</dbReference>
<keyword evidence="7 9" id="KW-0663">Pyridoxal phosphate</keyword>